<sequence>MEPESQSPYVVGKTLPLQLECPPFKGQFVLKLYDRRFSTQLWQDEKASPWNSEIESEYSEFVRDGRASHGKGNKAQREAYLQYACHRIYKTEKEAYKNLHDIQGKHIPRLLARPFLQLSDSGLANKYLDCPGILLENIQGFPLTFIQVLGS</sequence>
<organism evidence="1 2">
    <name type="scientific">Elaphomyces granulatus</name>
    <dbReference type="NCBI Taxonomy" id="519963"/>
    <lineage>
        <taxon>Eukaryota</taxon>
        <taxon>Fungi</taxon>
        <taxon>Dikarya</taxon>
        <taxon>Ascomycota</taxon>
        <taxon>Pezizomycotina</taxon>
        <taxon>Eurotiomycetes</taxon>
        <taxon>Eurotiomycetidae</taxon>
        <taxon>Eurotiales</taxon>
        <taxon>Elaphomycetaceae</taxon>
        <taxon>Elaphomyces</taxon>
    </lineage>
</organism>
<name>A0A232M5P9_9EURO</name>
<dbReference type="Proteomes" id="UP000243515">
    <property type="component" value="Unassembled WGS sequence"/>
</dbReference>
<reference evidence="1 2" key="1">
    <citation type="journal article" date="2015" name="Environ. Microbiol.">
        <title>Metagenome sequence of Elaphomyces granulatus from sporocarp tissue reveals Ascomycota ectomycorrhizal fingerprints of genome expansion and a Proteobacteria-rich microbiome.</title>
        <authorList>
            <person name="Quandt C.A."/>
            <person name="Kohler A."/>
            <person name="Hesse C.N."/>
            <person name="Sharpton T.J."/>
            <person name="Martin F."/>
            <person name="Spatafora J.W."/>
        </authorList>
    </citation>
    <scope>NUCLEOTIDE SEQUENCE [LARGE SCALE GENOMIC DNA]</scope>
    <source>
        <strain evidence="1 2">OSC145934</strain>
    </source>
</reference>
<evidence type="ECO:0000313" key="2">
    <source>
        <dbReference type="Proteomes" id="UP000243515"/>
    </source>
</evidence>
<accession>A0A232M5P9</accession>
<proteinExistence type="predicted"/>
<comment type="caution">
    <text evidence="1">The sequence shown here is derived from an EMBL/GenBank/DDBJ whole genome shotgun (WGS) entry which is preliminary data.</text>
</comment>
<dbReference type="EMBL" id="NPHW01002338">
    <property type="protein sequence ID" value="OXV11716.1"/>
    <property type="molecule type" value="Genomic_DNA"/>
</dbReference>
<evidence type="ECO:0000313" key="1">
    <source>
        <dbReference type="EMBL" id="OXV11716.1"/>
    </source>
</evidence>
<dbReference type="OrthoDB" id="4332385at2759"/>
<protein>
    <submittedName>
        <fullName evidence="1">Uncharacterized protein</fullName>
    </submittedName>
</protein>
<keyword evidence="2" id="KW-1185">Reference proteome</keyword>
<gene>
    <name evidence="1" type="ORF">Egran_00522</name>
</gene>
<dbReference type="AlphaFoldDB" id="A0A232M5P9"/>